<reference evidence="1 2" key="1">
    <citation type="submission" date="2018-08" db="EMBL/GenBank/DDBJ databases">
        <title>Characterization and Complete Genome Sequence Analysis of a Lytic Bacteriophage FEC19 infecting Escherichia coli O157:H7.</title>
        <authorList>
            <person name="Fan C."/>
            <person name="Zhao C."/>
            <person name="Tie D."/>
            <person name="Sun Y."/>
        </authorList>
    </citation>
    <scope>NUCLEOTIDE SEQUENCE [LARGE SCALE GENOMIC DNA]</scope>
</reference>
<evidence type="ECO:0000313" key="1">
    <source>
        <dbReference type="EMBL" id="AYD85462.1"/>
    </source>
</evidence>
<dbReference type="EMBL" id="MH816966">
    <property type="protein sequence ID" value="AYD85462.1"/>
    <property type="molecule type" value="Genomic_DNA"/>
</dbReference>
<dbReference type="RefSeq" id="YP_009812999.1">
    <property type="nucleotide sequence ID" value="NC_048073.1"/>
</dbReference>
<accession>A0A386KJ79</accession>
<proteinExistence type="predicted"/>
<protein>
    <submittedName>
        <fullName evidence="1">Uncharacterized protein</fullName>
    </submittedName>
</protein>
<evidence type="ECO:0000313" key="2">
    <source>
        <dbReference type="Proteomes" id="UP000268320"/>
    </source>
</evidence>
<dbReference type="Proteomes" id="UP000268320">
    <property type="component" value="Genome"/>
</dbReference>
<dbReference type="GeneID" id="55004074"/>
<name>A0A386KJ79_9CAUD</name>
<keyword evidence="2" id="KW-1185">Reference proteome</keyword>
<organism evidence="1 2">
    <name type="scientific">Escherichia phage FEC19</name>
    <dbReference type="NCBI Taxonomy" id="2315486"/>
    <lineage>
        <taxon>Viruses</taxon>
        <taxon>Duplodnaviria</taxon>
        <taxon>Heunggongvirae</taxon>
        <taxon>Uroviricota</taxon>
        <taxon>Caudoviricetes</taxon>
        <taxon>Lindbergviridae</taxon>
        <taxon>Wifcevirus</taxon>
        <taxon>Wifcevirus FEC19</taxon>
    </lineage>
</organism>
<dbReference type="KEGG" id="vg:55004074"/>
<sequence>MNMKQPVMIIGGGLAGLITACHFPNSVVYEAGERAQQHKALLRFRSEEVSRITGIPFKAVTVDKAVYFRGNYYHDHCPINLANMYSMKVTNQFGSRSIMKLKTATRYIAPDDFYDQLVDKLGDRIFFDTPVDTLCGYSETPIINTSPLPVMMKLAGIDQKLDFSFDKANIRVYRFKIKRKCDLYQTIYFPDYSVRTYRASITGDTLIIETIPLVSVSEAAVEAAGGITRYRDMKLRAEVDEVLTAFGLSWSDIALEEVEKVDQKYGKIVDIPKDLRHALLLQLTMDLNVFSVGRFATWRNILLDDVAHDLVEVEKLIKANNYQKFAYIANK</sequence>
<dbReference type="PROSITE" id="PS51257">
    <property type="entry name" value="PROKAR_LIPOPROTEIN"/>
    <property type="match status" value="1"/>
</dbReference>